<proteinExistence type="predicted"/>
<name>A0A0B7GZE5_TREPH</name>
<evidence type="ECO:0000313" key="2">
    <source>
        <dbReference type="Proteomes" id="UP000042527"/>
    </source>
</evidence>
<dbReference type="EMBL" id="CDNC01000019">
    <property type="protein sequence ID" value="CEM62021.1"/>
    <property type="molecule type" value="Genomic_DNA"/>
</dbReference>
<dbReference type="AlphaFoldDB" id="A0A0B7GZE5"/>
<organism evidence="1 2">
    <name type="scientific">Treponema phagedenis</name>
    <dbReference type="NCBI Taxonomy" id="162"/>
    <lineage>
        <taxon>Bacteria</taxon>
        <taxon>Pseudomonadati</taxon>
        <taxon>Spirochaetota</taxon>
        <taxon>Spirochaetia</taxon>
        <taxon>Spirochaetales</taxon>
        <taxon>Treponemataceae</taxon>
        <taxon>Treponema</taxon>
    </lineage>
</organism>
<accession>A0A0B7GZE5</accession>
<protein>
    <submittedName>
        <fullName evidence="1">Uncharacterized protein</fullName>
    </submittedName>
</protein>
<keyword evidence="2" id="KW-1185">Reference proteome</keyword>
<dbReference type="RefSeq" id="WP_044634684.1">
    <property type="nucleotide sequence ID" value="NZ_CDNC01000019.1"/>
</dbReference>
<reference evidence="2" key="1">
    <citation type="submission" date="2015-01" db="EMBL/GenBank/DDBJ databases">
        <authorList>
            <person name="Manzoor Shahid"/>
            <person name="Zubair Saima"/>
        </authorList>
    </citation>
    <scope>NUCLEOTIDE SEQUENCE [LARGE SCALE GENOMIC DNA]</scope>
    <source>
        <strain evidence="2">V1</strain>
    </source>
</reference>
<gene>
    <name evidence="1" type="ORF">TPHV1_260010</name>
</gene>
<evidence type="ECO:0000313" key="1">
    <source>
        <dbReference type="EMBL" id="CEM62021.1"/>
    </source>
</evidence>
<dbReference type="Proteomes" id="UP000042527">
    <property type="component" value="Unassembled WGS sequence"/>
</dbReference>
<sequence length="90" mass="10739">MSFLEGNDQAQLDYIMNKLKRIGGLKNRALLSKIHQNFKTIYGNEMESFNDMFKYFYRLTVEFSDRILAAECIRSLDILMKKFQMLKEIE</sequence>